<feature type="compositionally biased region" description="Low complexity" evidence="1">
    <location>
        <begin position="250"/>
        <end position="261"/>
    </location>
</feature>
<feature type="compositionally biased region" description="Basic residues" evidence="1">
    <location>
        <begin position="217"/>
        <end position="234"/>
    </location>
</feature>
<reference evidence="2 3" key="1">
    <citation type="journal article" date="2024" name="Nat. Commun.">
        <title>Phylogenomics reveals the evolutionary origins of lichenization in chlorophyte algae.</title>
        <authorList>
            <person name="Puginier C."/>
            <person name="Libourel C."/>
            <person name="Otte J."/>
            <person name="Skaloud P."/>
            <person name="Haon M."/>
            <person name="Grisel S."/>
            <person name="Petersen M."/>
            <person name="Berrin J.G."/>
            <person name="Delaux P.M."/>
            <person name="Dal Grande F."/>
            <person name="Keller J."/>
        </authorList>
    </citation>
    <scope>NUCLEOTIDE SEQUENCE [LARGE SCALE GENOMIC DNA]</scope>
    <source>
        <strain evidence="2 3">SAG 216-7</strain>
    </source>
</reference>
<proteinExistence type="predicted"/>
<evidence type="ECO:0000313" key="3">
    <source>
        <dbReference type="Proteomes" id="UP001491310"/>
    </source>
</evidence>
<name>A0ABR2YBQ9_9CHLO</name>
<evidence type="ECO:0000313" key="2">
    <source>
        <dbReference type="EMBL" id="KAK9901548.1"/>
    </source>
</evidence>
<dbReference type="InterPro" id="IPR033246">
    <property type="entry name" value="BIN4"/>
</dbReference>
<evidence type="ECO:0000256" key="1">
    <source>
        <dbReference type="SAM" id="MobiDB-lite"/>
    </source>
</evidence>
<feature type="region of interest" description="Disordered" evidence="1">
    <location>
        <begin position="1"/>
        <end position="70"/>
    </location>
</feature>
<dbReference type="PANTHER" id="PTHR34810:SF1">
    <property type="entry name" value="DNA-BINDING PROTEIN BIN4"/>
    <property type="match status" value="1"/>
</dbReference>
<feature type="compositionally biased region" description="Acidic residues" evidence="1">
    <location>
        <begin position="179"/>
        <end position="196"/>
    </location>
</feature>
<accession>A0ABR2YBQ9</accession>
<dbReference type="PANTHER" id="PTHR34810">
    <property type="entry name" value="DNA-BINDING PROTEIN BIN4"/>
    <property type="match status" value="1"/>
</dbReference>
<dbReference type="Proteomes" id="UP001491310">
    <property type="component" value="Unassembled WGS sequence"/>
</dbReference>
<organism evidence="2 3">
    <name type="scientific">Coccomyxa subellipsoidea</name>
    <dbReference type="NCBI Taxonomy" id="248742"/>
    <lineage>
        <taxon>Eukaryota</taxon>
        <taxon>Viridiplantae</taxon>
        <taxon>Chlorophyta</taxon>
        <taxon>core chlorophytes</taxon>
        <taxon>Trebouxiophyceae</taxon>
        <taxon>Trebouxiophyceae incertae sedis</taxon>
        <taxon>Coccomyxaceae</taxon>
        <taxon>Coccomyxa</taxon>
    </lineage>
</organism>
<feature type="region of interest" description="Disordered" evidence="1">
    <location>
        <begin position="172"/>
        <end position="261"/>
    </location>
</feature>
<dbReference type="EMBL" id="JALJOT010000017">
    <property type="protein sequence ID" value="KAK9901548.1"/>
    <property type="molecule type" value="Genomic_DNA"/>
</dbReference>
<comment type="caution">
    <text evidence="2">The sequence shown here is derived from an EMBL/GenBank/DDBJ whole genome shotgun (WGS) entry which is preliminary data.</text>
</comment>
<keyword evidence="3" id="KW-1185">Reference proteome</keyword>
<gene>
    <name evidence="2" type="ORF">WJX75_001555</name>
</gene>
<sequence length="261" mass="26950">MQSGQDSAGPLDRQQPQPRKPAGSNGKAALAKISEEEDQLDNEAAGGEGRQAVVDSQAAKGPKSPVSKAPVLAPVSGEIPVMMPEKLPVTKFIVELEGGNDSSVDLTGDAGVVGRWLVEGDDSNPELRMDLKGVVYAATTVPCATTLCVVNLSATEARVEAMSQQYIQLRPLGALGPSGEDDADDKYFMYDDDDNYQYEGNSQHPGLADEAGPSGKGAKKKPKAAAGKAKKAPAKRAGAGGKPAKKKPAKAAAGGKAKAKK</sequence>
<protein>
    <submittedName>
        <fullName evidence="2">Uncharacterized protein</fullName>
    </submittedName>
</protein>